<reference evidence="7" key="1">
    <citation type="journal article" date="2021" name="PeerJ">
        <title>Extensive microbial diversity within the chicken gut microbiome revealed by metagenomics and culture.</title>
        <authorList>
            <person name="Gilroy R."/>
            <person name="Ravi A."/>
            <person name="Getino M."/>
            <person name="Pursley I."/>
            <person name="Horton D.L."/>
            <person name="Alikhan N.F."/>
            <person name="Baker D."/>
            <person name="Gharbi K."/>
            <person name="Hall N."/>
            <person name="Watson M."/>
            <person name="Adriaenssens E.M."/>
            <person name="Foster-Nyarko E."/>
            <person name="Jarju S."/>
            <person name="Secka A."/>
            <person name="Antonio M."/>
            <person name="Oren A."/>
            <person name="Chaudhuri R.R."/>
            <person name="La Ragione R."/>
            <person name="Hildebrand F."/>
            <person name="Pallen M.J."/>
        </authorList>
    </citation>
    <scope>NUCLEOTIDE SEQUENCE</scope>
    <source>
        <strain evidence="7">CHK179-28034</strain>
    </source>
</reference>
<evidence type="ECO:0000256" key="5">
    <source>
        <dbReference type="ARBA" id="ARBA00023136"/>
    </source>
</evidence>
<evidence type="ECO:0000256" key="1">
    <source>
        <dbReference type="ARBA" id="ARBA00004651"/>
    </source>
</evidence>
<comment type="caution">
    <text evidence="7">The sequence shown here is derived from an EMBL/GenBank/DDBJ whole genome shotgun (WGS) entry which is preliminary data.</text>
</comment>
<feature type="transmembrane region" description="Helical" evidence="6">
    <location>
        <begin position="60"/>
        <end position="81"/>
    </location>
</feature>
<evidence type="ECO:0000256" key="2">
    <source>
        <dbReference type="ARBA" id="ARBA00022475"/>
    </source>
</evidence>
<dbReference type="InterPro" id="IPR051461">
    <property type="entry name" value="UPF0750_membrane"/>
</dbReference>
<dbReference type="AlphaFoldDB" id="A0A9D2EN46"/>
<feature type="transmembrane region" description="Helical" evidence="6">
    <location>
        <begin position="88"/>
        <end position="106"/>
    </location>
</feature>
<sequence length="250" mass="27810">MSDKKQPTITTAIIRRIPWKKLLFIILGAAICSFGIHNIHQRADITEGGIIGLMLLTEHWLGISPAYITPVLDIICYLLAFKYLGGKFIIMSILSTFSVSAFYSLWELFPPMLPDLSASPLLAAISGGIFVGLGVGIIIRQGGSSGGDDALALTISRITHCRLSRAYLFTDFVVLGLSLTYIHFSKLVFSVFTVIISSFLIDRIQEFRLPGRPKLLKHNTISPPNIKCHRIRRIIPGWKKKSGKRNREVC</sequence>
<evidence type="ECO:0000256" key="6">
    <source>
        <dbReference type="SAM" id="Phobius"/>
    </source>
</evidence>
<proteinExistence type="predicted"/>
<organism evidence="7 8">
    <name type="scientific">Candidatus Anaerobutyricum stercoris</name>
    <dbReference type="NCBI Taxonomy" id="2838457"/>
    <lineage>
        <taxon>Bacteria</taxon>
        <taxon>Bacillati</taxon>
        <taxon>Bacillota</taxon>
        <taxon>Clostridia</taxon>
        <taxon>Lachnospirales</taxon>
        <taxon>Lachnospiraceae</taxon>
        <taxon>Anaerobutyricum</taxon>
    </lineage>
</organism>
<feature type="transmembrane region" description="Helical" evidence="6">
    <location>
        <begin position="21"/>
        <end position="40"/>
    </location>
</feature>
<feature type="transmembrane region" description="Helical" evidence="6">
    <location>
        <begin position="118"/>
        <end position="139"/>
    </location>
</feature>
<keyword evidence="5 6" id="KW-0472">Membrane</keyword>
<evidence type="ECO:0000256" key="3">
    <source>
        <dbReference type="ARBA" id="ARBA00022692"/>
    </source>
</evidence>
<keyword evidence="2" id="KW-1003">Cell membrane</keyword>
<accession>A0A9D2EN46</accession>
<reference evidence="7" key="2">
    <citation type="submission" date="2021-04" db="EMBL/GenBank/DDBJ databases">
        <authorList>
            <person name="Gilroy R."/>
        </authorList>
    </citation>
    <scope>NUCLEOTIDE SEQUENCE</scope>
    <source>
        <strain evidence="7">CHK179-28034</strain>
    </source>
</reference>
<dbReference type="EMBL" id="DXBR01000114">
    <property type="protein sequence ID" value="HIZ40724.1"/>
    <property type="molecule type" value="Genomic_DNA"/>
</dbReference>
<dbReference type="Proteomes" id="UP000824049">
    <property type="component" value="Unassembled WGS sequence"/>
</dbReference>
<dbReference type="PANTHER" id="PTHR33545:SF10">
    <property type="entry name" value="UPF0750 MEMBRANE PROTEIN YPJC"/>
    <property type="match status" value="1"/>
</dbReference>
<comment type="subcellular location">
    <subcellularLocation>
        <location evidence="1">Cell membrane</location>
        <topology evidence="1">Multi-pass membrane protein</topology>
    </subcellularLocation>
</comment>
<dbReference type="InterPro" id="IPR003740">
    <property type="entry name" value="YitT"/>
</dbReference>
<dbReference type="GO" id="GO:0005886">
    <property type="term" value="C:plasma membrane"/>
    <property type="evidence" value="ECO:0007669"/>
    <property type="project" value="UniProtKB-SubCell"/>
</dbReference>
<evidence type="ECO:0000313" key="8">
    <source>
        <dbReference type="Proteomes" id="UP000824049"/>
    </source>
</evidence>
<name>A0A9D2EN46_9FIRM</name>
<keyword evidence="3 6" id="KW-0812">Transmembrane</keyword>
<gene>
    <name evidence="7" type="ORF">H9968_12555</name>
</gene>
<protein>
    <submittedName>
        <fullName evidence="7">YitT family protein</fullName>
    </submittedName>
</protein>
<dbReference type="Pfam" id="PF02588">
    <property type="entry name" value="YitT_membrane"/>
    <property type="match status" value="1"/>
</dbReference>
<keyword evidence="4 6" id="KW-1133">Transmembrane helix</keyword>
<evidence type="ECO:0000313" key="7">
    <source>
        <dbReference type="EMBL" id="HIZ40724.1"/>
    </source>
</evidence>
<evidence type="ECO:0000256" key="4">
    <source>
        <dbReference type="ARBA" id="ARBA00022989"/>
    </source>
</evidence>
<dbReference type="PANTHER" id="PTHR33545">
    <property type="entry name" value="UPF0750 MEMBRANE PROTEIN YITT-RELATED"/>
    <property type="match status" value="1"/>
</dbReference>